<dbReference type="InterPro" id="IPR006162">
    <property type="entry name" value="Ppantetheine_attach_site"/>
</dbReference>
<dbReference type="InterPro" id="IPR023213">
    <property type="entry name" value="CAT-like_dom_sf"/>
</dbReference>
<dbReference type="PROSITE" id="PS00455">
    <property type="entry name" value="AMP_BINDING"/>
    <property type="match status" value="1"/>
</dbReference>
<dbReference type="PANTHER" id="PTHR45527:SF1">
    <property type="entry name" value="FATTY ACID SYNTHASE"/>
    <property type="match status" value="1"/>
</dbReference>
<dbReference type="Proteomes" id="UP001172684">
    <property type="component" value="Unassembled WGS sequence"/>
</dbReference>
<dbReference type="Gene3D" id="1.10.1200.10">
    <property type="entry name" value="ACP-like"/>
    <property type="match status" value="5"/>
</dbReference>
<dbReference type="Gene3D" id="3.30.300.30">
    <property type="match status" value="4"/>
</dbReference>
<dbReference type="InterPro" id="IPR001242">
    <property type="entry name" value="Condensation_dom"/>
</dbReference>
<dbReference type="Pfam" id="PF00668">
    <property type="entry name" value="Condensation"/>
    <property type="match status" value="6"/>
</dbReference>
<dbReference type="Gene3D" id="3.40.50.12780">
    <property type="entry name" value="N-terminal domain of ligase-like"/>
    <property type="match status" value="4"/>
</dbReference>
<protein>
    <recommendedName>
        <fullName evidence="5">Carrier domain-containing protein</fullName>
    </recommendedName>
</protein>
<dbReference type="InterPro" id="IPR042099">
    <property type="entry name" value="ANL_N_sf"/>
</dbReference>
<dbReference type="InterPro" id="IPR020845">
    <property type="entry name" value="AMP-binding_CS"/>
</dbReference>
<dbReference type="InterPro" id="IPR010071">
    <property type="entry name" value="AA_adenyl_dom"/>
</dbReference>
<feature type="domain" description="Carrier" evidence="5">
    <location>
        <begin position="2822"/>
        <end position="2898"/>
    </location>
</feature>
<evidence type="ECO:0000313" key="7">
    <source>
        <dbReference type="Proteomes" id="UP001172684"/>
    </source>
</evidence>
<evidence type="ECO:0000256" key="2">
    <source>
        <dbReference type="ARBA" id="ARBA00022553"/>
    </source>
</evidence>
<feature type="domain" description="Carrier" evidence="5">
    <location>
        <begin position="3909"/>
        <end position="3986"/>
    </location>
</feature>
<feature type="region of interest" description="Disordered" evidence="4">
    <location>
        <begin position="5003"/>
        <end position="5026"/>
    </location>
</feature>
<feature type="domain" description="Carrier" evidence="5">
    <location>
        <begin position="4471"/>
        <end position="4544"/>
    </location>
</feature>
<comment type="caution">
    <text evidence="6">The sequence shown here is derived from an EMBL/GenBank/DDBJ whole genome shotgun (WGS) entry which is preliminary data.</text>
</comment>
<dbReference type="CDD" id="cd05918">
    <property type="entry name" value="A_NRPS_SidN3_like"/>
    <property type="match status" value="4"/>
</dbReference>
<keyword evidence="2" id="KW-0597">Phosphoprotein</keyword>
<dbReference type="NCBIfam" id="TIGR01733">
    <property type="entry name" value="AA-adenyl-dom"/>
    <property type="match status" value="4"/>
</dbReference>
<dbReference type="InterPro" id="IPR009081">
    <property type="entry name" value="PP-bd_ACP"/>
</dbReference>
<dbReference type="InterPro" id="IPR045851">
    <property type="entry name" value="AMP-bd_C_sf"/>
</dbReference>
<dbReference type="EMBL" id="JAPDRL010000051">
    <property type="protein sequence ID" value="KAJ9662215.1"/>
    <property type="molecule type" value="Genomic_DNA"/>
</dbReference>
<gene>
    <name evidence="6" type="ORF">H2201_006145</name>
</gene>
<dbReference type="InterPro" id="IPR036736">
    <property type="entry name" value="ACP-like_sf"/>
</dbReference>
<keyword evidence="3" id="KW-0436">Ligase</keyword>
<dbReference type="Pfam" id="PF00550">
    <property type="entry name" value="PP-binding"/>
    <property type="match status" value="6"/>
</dbReference>
<organism evidence="6 7">
    <name type="scientific">Coniosporium apollinis</name>
    <dbReference type="NCBI Taxonomy" id="61459"/>
    <lineage>
        <taxon>Eukaryota</taxon>
        <taxon>Fungi</taxon>
        <taxon>Dikarya</taxon>
        <taxon>Ascomycota</taxon>
        <taxon>Pezizomycotina</taxon>
        <taxon>Dothideomycetes</taxon>
        <taxon>Dothideomycetes incertae sedis</taxon>
        <taxon>Coniosporium</taxon>
    </lineage>
</organism>
<accession>A0ABQ9NMN9</accession>
<dbReference type="PROSITE" id="PS50075">
    <property type="entry name" value="CARRIER"/>
    <property type="match status" value="5"/>
</dbReference>
<evidence type="ECO:0000256" key="1">
    <source>
        <dbReference type="ARBA" id="ARBA00022450"/>
    </source>
</evidence>
<dbReference type="SUPFAM" id="SSF56801">
    <property type="entry name" value="Acetyl-CoA synthetase-like"/>
    <property type="match status" value="4"/>
</dbReference>
<feature type="domain" description="Carrier" evidence="5">
    <location>
        <begin position="5025"/>
        <end position="5101"/>
    </location>
</feature>
<evidence type="ECO:0000313" key="6">
    <source>
        <dbReference type="EMBL" id="KAJ9662215.1"/>
    </source>
</evidence>
<proteinExistence type="predicted"/>
<dbReference type="SMART" id="SM00823">
    <property type="entry name" value="PKS_PP"/>
    <property type="match status" value="5"/>
</dbReference>
<reference evidence="6" key="1">
    <citation type="submission" date="2022-10" db="EMBL/GenBank/DDBJ databases">
        <title>Culturing micro-colonial fungi from biological soil crusts in the Mojave desert and describing Neophaeococcomyces mojavensis, and introducing the new genera and species Taxawa tesnikishii.</title>
        <authorList>
            <person name="Kurbessoian T."/>
            <person name="Stajich J.E."/>
        </authorList>
    </citation>
    <scope>NUCLEOTIDE SEQUENCE</scope>
    <source>
        <strain evidence="6">TK_1</strain>
    </source>
</reference>
<evidence type="ECO:0000256" key="3">
    <source>
        <dbReference type="ARBA" id="ARBA00022598"/>
    </source>
</evidence>
<dbReference type="Gene3D" id="3.30.559.30">
    <property type="entry name" value="Nonribosomal peptide synthetase, condensation domain"/>
    <property type="match status" value="6"/>
</dbReference>
<dbReference type="SUPFAM" id="SSF52777">
    <property type="entry name" value="CoA-dependent acyltransferases"/>
    <property type="match status" value="12"/>
</dbReference>
<feature type="domain" description="Carrier" evidence="5">
    <location>
        <begin position="1761"/>
        <end position="1838"/>
    </location>
</feature>
<dbReference type="PANTHER" id="PTHR45527">
    <property type="entry name" value="NONRIBOSOMAL PEPTIDE SYNTHETASE"/>
    <property type="match status" value="1"/>
</dbReference>
<dbReference type="CDD" id="cd19542">
    <property type="entry name" value="CT_NRPS-like"/>
    <property type="match status" value="2"/>
</dbReference>
<keyword evidence="1" id="KW-0596">Phosphopantetheine</keyword>
<dbReference type="SUPFAM" id="SSF47336">
    <property type="entry name" value="ACP-like"/>
    <property type="match status" value="6"/>
</dbReference>
<evidence type="ECO:0000256" key="4">
    <source>
        <dbReference type="SAM" id="MobiDB-lite"/>
    </source>
</evidence>
<sequence>MPALHCTRFPNLYTSSSPVVHGDGLTEAHIGGLRLPEEIIHISWAALLRSYTSDEEVVFLTDDCAVRVDARSWVVERISGERESASPEAVVTGVFRKENSISEQLALSLLFDPETGQGRLRASRYVPEDHLRELAEQLKHAVRWTLCMEGMSESTAVNAKPSLSVLNQNPELLDGPRLLHELLDLRSSQTCAIDFLRKDGNRTTMSYSELYSTATAWATRLQQSLAKKVSRRQQVIPVLIPQSPELYIALIAILKAGAAFCPVNLDAPEKRVKFILNDVSAGIVLTTSEFNARIPNDDALEIVCIDEEPSAVAADPTGSSSQPQPEDLAYIMYTSGSTGTPKGVGLSHFAVTQSLLAHDRHIPVFSRFLQFAAPTFDVSMFEIFFPLFRGRTLVGCDRNRLLDDLPNVINELNVDAAELTPTVAATLLRSRDSTPGLKLLLTIGEMLTTPVTNEFGSKEEHRSILWGMYGPTEAAIHCTLQPDFQASSKVGLIGKPLDTVSTFIVAPSTPESRNRTDVEVLPVGHIGELALGGHQLANGYLNRSEETAAAFIETKEYGRLYRTGDKARMLPDGTIECLGRIATGQVKLRGQRIELGEVEQAVARVPGCRSVAASVVASILVIFCLADDGGTSKQEVLDMCRRWLPAFMVPGDVVLLSELPRLPSGKVDRKRLESDYERCKEDAVQDASAYSDSFEQRICEIIQEVLHRRTTPSTVLSTTGLDSLSAIRAASSLRKAGFSLTAVDILAAKDVKALRNTIDKKESPESNGEYETPKTDIFEELQAVILNGPDMMSCQSQVYDVLRCTPLQASMLAESAVRSQAYCNWVELEFPAGSTAEAIKYWISALAAKHSSLRSGFVTVAASNHSHAQIVWTGLDDEQISEVTEFNYAYEVHSSEALLRPLKIQVNCTNDRPRALLQLHHALYDGWSIDLILKDLDSLVAGKSLSEGPQFRPVAEFYASVKDAADWELAKGYWAKHLADFSPAAFPNLHGRLHEDDSLTSVTYKLAIPWGDVKSLANQLSINPQVFFQAAFAYLLSHYFGSSDVVHGTITSGRTIPVTGIEDIVGPCICTLPLRVDISRSRTVKDLLLSIQRLNRELLRHCILPLLDIKQACGVRPGTALFDTLLIWQESLESHSSESRSVRQINSADQLEFKLIMELEPRVDHVTAKATYQKSIIPHAHMQLLFEQLDQLVTHFVRNVECSINDLGNIFAMHTLSVANPYFERQDTSQGLAHSVEVRARTSPDDLAVVFAESISEKSIQVQTITYQELNLRSNKLAHFLKAQGVHPDDLVCICMEKSLELYIAILATIKAGAGYLPVTPETPQERIRYILQEAGVKLCLTQMGASSDLAKDAECDITFVDQLDLDTYPEHNLCQPYRGSNLAYAVFTSGSTGTPKGVLVTQDNLVSNLKVLSEIYPVPEGSRLLQSCSQAFDVSVFEIFFAWHSGMCLCSATKDVLFHDLENAIRQMNISHLSLTPTVAALVHPLNVPKVKFLVTAGEAVTEHVRRAWAGKGLYQGYGPSETTNICTVRGEIAPTDLINNIGGPFKNTSVFIFEEGGTKLVPKGGIGELCFGGDQVFRGYLNAPELTASKIINHPEFGRLYRSGDLGRLLTDDSILFAGRSDDQVKIRGQRVELGEINSCILDDKAVRDCVSLIIRDNKSKAQQLVTFWIPSSSSSQGHLVLPAEAALTVTITRVYETLSSKLPVYMIPKALVPVTFIPMTVQGKVDRRKIEASYESLSLDYLNAVSQASSEGGDEDRAHWTEAESRIAEALAKVLGLAADEVKRHSSFFSLGLDSISAIAFSRALKDIGFPTIAVSAILKNPSIARLGRQMSEERSSKPAPEIDLDKVFTDETLLRIQKIVRDHGNKPRKILPCTPLQEAMLSAGASSATSTYCNKMTFEITGELDRLKDCWVSMCRRHDILRTCFVPTEEPQFPFAQVVLEDTYPPWDATESETGNIPKDFDDRSGRIISTLIESYQPPLHFTTAVSGGSKYLLFACHHSLYDGAAIAELLHEVEQTYQGKSLPPAVPYEPYLGQMLATRNDATDEFWKEKLRAFEPSAFPDLTGRSYNSRTRLTKRLVHSETLPMSLSALEAHCRQLSVSLLSLGHAALTKVLALYLDETDLCFGNVYSGRTLPVDGLERLVAPCFNTLPVRVTVSTQMQNIELMRALQDMNADVLPFQLTPLRRIQSQFGSEGTHLFDTLFLLQQPSEGLNDQIWQLREDVGEMDLPLVCELTPNVRDDTLVLALHFQEFIMFAEDARNVAQAFLSALDSCIQYPHAPTTDLAYLPSRLLSISKPHPTRYDPKDGPLLHSAFEKNASIRPSSAALVFQHVDGTRTQCTFEELNQKSNRIAHALLEADVGLEDAVPICIPKGPLFYASVLGVLKAGAAFTPFDPDLPVQRKRYMLEELNAKTVLRSDGIDVSWVGDVRTVDVSHTYSYPTSNPVVPGLKDSNLAYRLYTSGSTGKPKAVSVEHRNPVQTVESSRSIIPWNHDTRLLQFAATTFDMCYYDCFLAWSFGFSLCAAEQRTMLDDTPAIINSLAITHLDLTPSVASSISRESVPTVEYLYCIGEAMPQSLVDEWAGRCVNSYGPTEAAFCCTIFPADSEVKSAVIGKPFPTTSFTVLSSNGDRVLPVGASGELHIGGYQVARGYHANEKLTGSRFIRRDGQRLYKTGDLVRMLSNGTFEFIGRSDDQVKIRGLRVELGEITQVIRNSDDRVQDASTQVLRLPDSSKDQLVAFLALGSNKDVFDHDGIKHAARSAASASLPSYMVPAFFLTLERIPLSAAGKVDKKRLRALFEEHAADMSDADEDGTLDTNEDWTTPESQIRSVFAKLARTPIERVKRGTTIYQLGLDSISAVQVASQLRNQGLQVSASNILEHPTCADLASSLTKLHRSQSPQQRHFDFEAFANQFLPAVCKDVGMPVEAIETLLPCTPLQTGLIAPYVRSQGKMYFNYLRFGIDPKVTCSALRNAWESVCSKHPMLRTGFVHVNHPQYPFAMAIHKYSADTVPLTIVEDKSMSDKDIEAWRQTAATDASQSLHCPQWRAIVVAADDGLAMHVCMLHAIYDAQSLRIILDDFAAACNGEPLKPARPIEPVLDAILTGSDGDNDADHEFWKKQGHQMPISRFPNMTPLRVCNRNSQVLVKAYSRTIVELEQGCREANITIQAAGQAAWARLLSAYIGEPAVTFGVVLSGRTIQGAQLVAFPCITTVPLACKPTDSNRLLLDHMMQFNSAVQRHQFTPLTRIQRLAGHGDGTLFDTLFAYQKLQHHHKFDMPWEIEDEEATADYTISVELEPLPDRHLQFRITYLPDVIPKEQVEKLLDQLDALLTDLVVSPDASFDEFLRSNPALTSVTPAKSPQLTSDVKLLHEFVEQGARVNPQKIAFEFATSLDNGRVISRCWTYAQLDAEGNKIAHLLLKRGAKPGDLVAMCFDKCPQASFAMLGILKAGCAFVALDHGAPITRKSFIVEDSTASMVLSMREQSGHISQEIKVPIINLDDDYTAENLSDRAPDLSRNINSWDRSYCLYTSGTTGTPKGCELTHENAVQAMLAFTRMFDGHWDEESRWLQFASFHFDVCVLEQFWSWSVGIRVVSAPRDLIFEDLAGSIRTLSITHIDLTPSLARVLHPDDVPSLCKGVFITGGEQLKQEILDTWGPKRVIYNGYGPTEATIGVTMFPRVPENGKPSNIGRQFDNVGSYVLRLKSDVPVLRGAVGELCVSGKLVGKGYLNRADLTHERFPVLESFGERVYRTGDLVRVLHDNTFDFLGRADDQVKLRGQRLEIGEINSVIKQEVDGIQDVVTLVLKHAKQQKEQLVSFVVRELSTGPNVNPRVSTDLQDIETAAAAREACQGRLPRYMVPTHVVPLTTIPLSANNKADANRLRNLYDEITPDELQRLSGLREGDSTSMSEEERKIAGVLGNMAQVNEKDISRSSTIFELGLDSISVLGFSHALKKAGFGNAHASLILRNPTIPRLARAMGSGKSSKVASNGSVTAAKQLIAGYQHHYKSFAAHALGIEQKGIESIAPTTPLQQGIISRSLESEEPAYFGAFYFRLLDRTDLARLQRAWTQAFRSVQTLRTKFIPTEKGHIQVALRKGQLPWIECTVPDNMATEEFLHNRVHKWWRQNRDHFRKPFEVVIVRSPSATIMAVHLFHALYDGTSLPILLQKVQAEYRECQDIDYGPAFQDVLPYGPLRETGSAREFWTNHLSNARPRPMPCLAPHAGDDDTSVVVELQNLDRLETVRRRLNATLQALIQACWAAILQHYFAGDVTFGMVVSGRSIDFEGVEQVIGPLFNTVPFHLRFTAQDTWSSIVRRCHDLNLEALPFQHTALRDIMKWCKRTSDHPFFDTLFVFQKAVEDPVASGIKSLWTPMDSEVQADYPLALEVEQQTESSLKLTLVTQSHVSNQESSMNLLRAFENALQNLLNDPDARVADTVDIDVASSRPEESSVNGHSNGYLNGVEDFEWTSQAIRIRDAIARLAGVDNSEVDEHVSIFDLGLDSIDAIKLSAKFRGLGIHIPVSGIMRGPTIPRMLKQISQGCSADPDRKKNIELSKMEEDLRRFFQRTGRDLTGIEQVRSVTPLQEAMVAEMVNSEFNRYYNHDVLKLSRGVDIERLKTAWKTVMDRTPILRTTFAEVGDPDIHSAFAQLVHIEMPLKWREVEVLGTDDISGVLEQHRKIAKASECEDNLIQLTLVRSRADTYLAFSIAHALYDGWSLGLLHDDVRRAYGGHTTSRPPFDAILEDILGASSPSSGDFWREFLSNAARTRFPRRSHTVQQPEVHRQEQTSSTSMETLNAFCKSQSITLQALGQTCWALLLGSRVRNLDVTFGVVLAGRDSEDAMQTLFPTMNTVAVRSILHGTRREMLQYVQENINGVREHQHFPLRKVQAIAGSQGQALFDTLFIYQKRPEATAEAEEPLYESVGGASNVEYPVCVEMETVSDQLIWRTACSAEVLDDTGTGELLKQLDSVLSCLIVSPEDPLLDFADKVSICGLPPFTMESDTNGTTEDSASTTNGTPDHAVSWSPTECAIREVLAAVSGVPEGDISKDMTMFHMGLDSISAIKVSSLLRRKSIKLSVSAMLRAATVEKMAAVVDGQQRERIDSGQSTEEILSQALASVDQERLLHCAGIAQDNVEQFLPATAGQVYMLATWQNSEGTLFYPAFKYRLNGASELSTLRQAWVRLVHANQILRTVLVATENRDLPFVQVILKAAEESFIAVKPDSEPKVTETSASKQPFVNLYARKEADGWKLTLKIHHALYDGVSLPNLMRQLETLCSSNQGPIPGPNAFADFIALSASEKSRHRRQSFWTNYLSGTSKRRLAQPTAQKGPRVELFRSGVLPDAKPLETLARQHGLSIQSLFLAAYARIYARIYATLVSRGGHEANEEGDTDDVVFGIYLANRSHPVEGLAELAAPTVNLVPLRVREPLRATLLESAARVQADLQEVGGAEVSAVGLWEIERWTGVRIDSFVNFLKLPDADEAEGEADEGRVRIEEVGAKRAVEFARVAEPGDGLSVEPEELKKNTVADVYLHSLDIEATMRDGALDVGVFAPVEMLDSEHAEELVQDLARLLKDVL</sequence>
<dbReference type="InterPro" id="IPR000873">
    <property type="entry name" value="AMP-dep_synth/lig_dom"/>
</dbReference>
<keyword evidence="7" id="KW-1185">Reference proteome</keyword>
<dbReference type="Gene3D" id="3.30.559.10">
    <property type="entry name" value="Chloramphenicol acetyltransferase-like domain"/>
    <property type="match status" value="6"/>
</dbReference>
<dbReference type="NCBIfam" id="NF003417">
    <property type="entry name" value="PRK04813.1"/>
    <property type="match status" value="4"/>
</dbReference>
<dbReference type="Pfam" id="PF00501">
    <property type="entry name" value="AMP-binding"/>
    <property type="match status" value="4"/>
</dbReference>
<feature type="compositionally biased region" description="Polar residues" evidence="4">
    <location>
        <begin position="5003"/>
        <end position="5020"/>
    </location>
</feature>
<name>A0ABQ9NMN9_9PEZI</name>
<dbReference type="PROSITE" id="PS00012">
    <property type="entry name" value="PHOSPHOPANTETHEINE"/>
    <property type="match status" value="4"/>
</dbReference>
<dbReference type="InterPro" id="IPR020806">
    <property type="entry name" value="PKS_PP-bd"/>
</dbReference>
<dbReference type="SMART" id="SM01294">
    <property type="entry name" value="PKS_PP_betabranch"/>
    <property type="match status" value="1"/>
</dbReference>
<evidence type="ECO:0000259" key="5">
    <source>
        <dbReference type="PROSITE" id="PS50075"/>
    </source>
</evidence>